<dbReference type="GeneID" id="17302942"/>
<feature type="compositionally biased region" description="Basic and acidic residues" evidence="1">
    <location>
        <begin position="176"/>
        <end position="186"/>
    </location>
</feature>
<gene>
    <name evidence="3" type="ORF">GUITHDRAFT_107897</name>
</gene>
<accession>L1JDX4</accession>
<reference evidence="3 5" key="1">
    <citation type="journal article" date="2012" name="Nature">
        <title>Algal genomes reveal evolutionary mosaicism and the fate of nucleomorphs.</title>
        <authorList>
            <consortium name="DOE Joint Genome Institute"/>
            <person name="Curtis B.A."/>
            <person name="Tanifuji G."/>
            <person name="Burki F."/>
            <person name="Gruber A."/>
            <person name="Irimia M."/>
            <person name="Maruyama S."/>
            <person name="Arias M.C."/>
            <person name="Ball S.G."/>
            <person name="Gile G.H."/>
            <person name="Hirakawa Y."/>
            <person name="Hopkins J.F."/>
            <person name="Kuo A."/>
            <person name="Rensing S.A."/>
            <person name="Schmutz J."/>
            <person name="Symeonidi A."/>
            <person name="Elias M."/>
            <person name="Eveleigh R.J."/>
            <person name="Herman E.K."/>
            <person name="Klute M.J."/>
            <person name="Nakayama T."/>
            <person name="Obornik M."/>
            <person name="Reyes-Prieto A."/>
            <person name="Armbrust E.V."/>
            <person name="Aves S.J."/>
            <person name="Beiko R.G."/>
            <person name="Coutinho P."/>
            <person name="Dacks J.B."/>
            <person name="Durnford D.G."/>
            <person name="Fast N.M."/>
            <person name="Green B.R."/>
            <person name="Grisdale C.J."/>
            <person name="Hempel F."/>
            <person name="Henrissat B."/>
            <person name="Hoppner M.P."/>
            <person name="Ishida K."/>
            <person name="Kim E."/>
            <person name="Koreny L."/>
            <person name="Kroth P.G."/>
            <person name="Liu Y."/>
            <person name="Malik S.B."/>
            <person name="Maier U.G."/>
            <person name="McRose D."/>
            <person name="Mock T."/>
            <person name="Neilson J.A."/>
            <person name="Onodera N.T."/>
            <person name="Poole A.M."/>
            <person name="Pritham E.J."/>
            <person name="Richards T.A."/>
            <person name="Rocap G."/>
            <person name="Roy S.W."/>
            <person name="Sarai C."/>
            <person name="Schaack S."/>
            <person name="Shirato S."/>
            <person name="Slamovits C.H."/>
            <person name="Spencer D.F."/>
            <person name="Suzuki S."/>
            <person name="Worden A.Z."/>
            <person name="Zauner S."/>
            <person name="Barry K."/>
            <person name="Bell C."/>
            <person name="Bharti A.K."/>
            <person name="Crow J.A."/>
            <person name="Grimwood J."/>
            <person name="Kramer R."/>
            <person name="Lindquist E."/>
            <person name="Lucas S."/>
            <person name="Salamov A."/>
            <person name="McFadden G.I."/>
            <person name="Lane C.E."/>
            <person name="Keeling P.J."/>
            <person name="Gray M.W."/>
            <person name="Grigoriev I.V."/>
            <person name="Archibald J.M."/>
        </authorList>
    </citation>
    <scope>NUCLEOTIDE SEQUENCE</scope>
    <source>
        <strain evidence="3 5">CCMP2712</strain>
    </source>
</reference>
<dbReference type="RefSeq" id="XP_005833265.1">
    <property type="nucleotide sequence ID" value="XM_005833208.1"/>
</dbReference>
<dbReference type="EnsemblProtists" id="EKX46285">
    <property type="protein sequence ID" value="EKX46285"/>
    <property type="gene ID" value="GUITHDRAFT_107897"/>
</dbReference>
<dbReference type="Proteomes" id="UP000011087">
    <property type="component" value="Unassembled WGS sequence"/>
</dbReference>
<keyword evidence="2" id="KW-0732">Signal</keyword>
<feature type="compositionally biased region" description="Acidic residues" evidence="1">
    <location>
        <begin position="187"/>
        <end position="215"/>
    </location>
</feature>
<name>L1JDX4_GUITC</name>
<proteinExistence type="predicted"/>
<evidence type="ECO:0000256" key="2">
    <source>
        <dbReference type="SAM" id="SignalP"/>
    </source>
</evidence>
<evidence type="ECO:0000313" key="3">
    <source>
        <dbReference type="EMBL" id="EKX46285.1"/>
    </source>
</evidence>
<organism evidence="3">
    <name type="scientific">Guillardia theta (strain CCMP2712)</name>
    <name type="common">Cryptophyte</name>
    <dbReference type="NCBI Taxonomy" id="905079"/>
    <lineage>
        <taxon>Eukaryota</taxon>
        <taxon>Cryptophyceae</taxon>
        <taxon>Pyrenomonadales</taxon>
        <taxon>Geminigeraceae</taxon>
        <taxon>Guillardia</taxon>
    </lineage>
</organism>
<sequence length="215" mass="23726">MALKAAVLLGSAASSMAFLASPWLPCTSLRGRTTAHPAAVRMQLGGGGLKGLGGDPDTYRSRLMERKKKLEEGKGDIRYSPELLSMIQKDEQTLFSMLDTPLGNEEVERLKAINSDDVMIMEDDDEDDWEMEQALLEMFVEQGDVDPTKLPKTGQDCLVVKKQVVVYTDMQVGGRLFEEEKDGDKAEAEEDEDEEEDENEDEGEGEGEGEGENGE</sequence>
<dbReference type="HOGENOM" id="CLU_1285431_0_0_1"/>
<evidence type="ECO:0000256" key="1">
    <source>
        <dbReference type="SAM" id="MobiDB-lite"/>
    </source>
</evidence>
<keyword evidence="5" id="KW-1185">Reference proteome</keyword>
<dbReference type="KEGG" id="gtt:GUITHDRAFT_107897"/>
<evidence type="ECO:0000313" key="4">
    <source>
        <dbReference type="EnsemblProtists" id="EKX46285"/>
    </source>
</evidence>
<dbReference type="AlphaFoldDB" id="L1JDX4"/>
<feature type="region of interest" description="Disordered" evidence="1">
    <location>
        <begin position="172"/>
        <end position="215"/>
    </location>
</feature>
<evidence type="ECO:0000313" key="5">
    <source>
        <dbReference type="Proteomes" id="UP000011087"/>
    </source>
</evidence>
<reference evidence="4" key="3">
    <citation type="submission" date="2016-03" db="UniProtKB">
        <authorList>
            <consortium name="EnsemblProtists"/>
        </authorList>
    </citation>
    <scope>IDENTIFICATION</scope>
</reference>
<dbReference type="PaxDb" id="55529-EKX46285"/>
<dbReference type="EMBL" id="JH992995">
    <property type="protein sequence ID" value="EKX46285.1"/>
    <property type="molecule type" value="Genomic_DNA"/>
</dbReference>
<reference evidence="5" key="2">
    <citation type="submission" date="2012-11" db="EMBL/GenBank/DDBJ databases">
        <authorList>
            <person name="Kuo A."/>
            <person name="Curtis B.A."/>
            <person name="Tanifuji G."/>
            <person name="Burki F."/>
            <person name="Gruber A."/>
            <person name="Irimia M."/>
            <person name="Maruyama S."/>
            <person name="Arias M.C."/>
            <person name="Ball S.G."/>
            <person name="Gile G.H."/>
            <person name="Hirakawa Y."/>
            <person name="Hopkins J.F."/>
            <person name="Rensing S.A."/>
            <person name="Schmutz J."/>
            <person name="Symeonidi A."/>
            <person name="Elias M."/>
            <person name="Eveleigh R.J."/>
            <person name="Herman E.K."/>
            <person name="Klute M.J."/>
            <person name="Nakayama T."/>
            <person name="Obornik M."/>
            <person name="Reyes-Prieto A."/>
            <person name="Armbrust E.V."/>
            <person name="Aves S.J."/>
            <person name="Beiko R.G."/>
            <person name="Coutinho P."/>
            <person name="Dacks J.B."/>
            <person name="Durnford D.G."/>
            <person name="Fast N.M."/>
            <person name="Green B.R."/>
            <person name="Grisdale C."/>
            <person name="Hempe F."/>
            <person name="Henrissat B."/>
            <person name="Hoppner M.P."/>
            <person name="Ishida K.-I."/>
            <person name="Kim E."/>
            <person name="Koreny L."/>
            <person name="Kroth P.G."/>
            <person name="Liu Y."/>
            <person name="Malik S.-B."/>
            <person name="Maier U.G."/>
            <person name="McRose D."/>
            <person name="Mock T."/>
            <person name="Neilson J.A."/>
            <person name="Onodera N.T."/>
            <person name="Poole A.M."/>
            <person name="Pritham E.J."/>
            <person name="Richards T.A."/>
            <person name="Rocap G."/>
            <person name="Roy S.W."/>
            <person name="Sarai C."/>
            <person name="Schaack S."/>
            <person name="Shirato S."/>
            <person name="Slamovits C.H."/>
            <person name="Spencer D.F."/>
            <person name="Suzuki S."/>
            <person name="Worden A.Z."/>
            <person name="Zauner S."/>
            <person name="Barry K."/>
            <person name="Bell C."/>
            <person name="Bharti A.K."/>
            <person name="Crow J.A."/>
            <person name="Grimwood J."/>
            <person name="Kramer R."/>
            <person name="Lindquist E."/>
            <person name="Lucas S."/>
            <person name="Salamov A."/>
            <person name="McFadden G.I."/>
            <person name="Lane C.E."/>
            <person name="Keeling P.J."/>
            <person name="Gray M.W."/>
            <person name="Grigoriev I.V."/>
            <person name="Archibald J.M."/>
        </authorList>
    </citation>
    <scope>NUCLEOTIDE SEQUENCE</scope>
    <source>
        <strain evidence="5">CCMP2712</strain>
    </source>
</reference>
<feature type="chain" id="PRO_5008771221" evidence="2">
    <location>
        <begin position="18"/>
        <end position="215"/>
    </location>
</feature>
<protein>
    <submittedName>
        <fullName evidence="3 4">Uncharacterized protein</fullName>
    </submittedName>
</protein>
<feature type="signal peptide" evidence="2">
    <location>
        <begin position="1"/>
        <end position="17"/>
    </location>
</feature>